<dbReference type="RefSeq" id="WP_303282172.1">
    <property type="nucleotide sequence ID" value="NZ_BAABCZ010000010.1"/>
</dbReference>
<accession>A0ABT8X1L9</accession>
<comment type="caution">
    <text evidence="2">The sequence shown here is derived from an EMBL/GenBank/DDBJ whole genome shotgun (WGS) entry which is preliminary data.</text>
</comment>
<dbReference type="PROSITE" id="PS50042">
    <property type="entry name" value="CNMP_BINDING_3"/>
    <property type="match status" value="1"/>
</dbReference>
<dbReference type="Gene3D" id="2.60.120.10">
    <property type="entry name" value="Jelly Rolls"/>
    <property type="match status" value="1"/>
</dbReference>
<keyword evidence="3" id="KW-1185">Reference proteome</keyword>
<organism evidence="2 3">
    <name type="scientific">Flavivirga amylovorans</name>
    <dbReference type="NCBI Taxonomy" id="870486"/>
    <lineage>
        <taxon>Bacteria</taxon>
        <taxon>Pseudomonadati</taxon>
        <taxon>Bacteroidota</taxon>
        <taxon>Flavobacteriia</taxon>
        <taxon>Flavobacteriales</taxon>
        <taxon>Flavobacteriaceae</taxon>
        <taxon>Flavivirga</taxon>
    </lineage>
</organism>
<proteinExistence type="predicted"/>
<name>A0ABT8X1L9_9FLAO</name>
<protein>
    <submittedName>
        <fullName evidence="2">Crp/Fnr family transcriptional regulator</fullName>
    </submittedName>
</protein>
<dbReference type="SUPFAM" id="SSF51206">
    <property type="entry name" value="cAMP-binding domain-like"/>
    <property type="match status" value="1"/>
</dbReference>
<sequence>MLSHIKEASEISSKSMQIECTATYTALKKMKSRDINAYNEFMVSFKEGNCKRGQFLNRIHEISNNIYILKSGIVKQFRYKEDGNEYTTWFNFKGDVVIAYTSFIKQTPSKEGIKALEDCDFYSISRDMYYKLKMKYHAVDSFFREISEAYCIDSQERLFFLLALTAKQKYDYIIKNYPDFIQNLSCKEISSFIGVSPETLSRIRKYR</sequence>
<dbReference type="InterPro" id="IPR014710">
    <property type="entry name" value="RmlC-like_jellyroll"/>
</dbReference>
<dbReference type="CDD" id="cd00038">
    <property type="entry name" value="CAP_ED"/>
    <property type="match status" value="1"/>
</dbReference>
<gene>
    <name evidence="2" type="ORF">Q4Q39_09380</name>
</gene>
<feature type="domain" description="Cyclic nucleotide-binding" evidence="1">
    <location>
        <begin position="53"/>
        <end position="132"/>
    </location>
</feature>
<dbReference type="InterPro" id="IPR018490">
    <property type="entry name" value="cNMP-bd_dom_sf"/>
</dbReference>
<evidence type="ECO:0000313" key="2">
    <source>
        <dbReference type="EMBL" id="MDO5987608.1"/>
    </source>
</evidence>
<reference evidence="2" key="1">
    <citation type="submission" date="2023-07" db="EMBL/GenBank/DDBJ databases">
        <title>Two novel species in the genus Flavivirga.</title>
        <authorList>
            <person name="Kwon K."/>
        </authorList>
    </citation>
    <scope>NUCLEOTIDE SEQUENCE</scope>
    <source>
        <strain evidence="2">KACC 14157</strain>
    </source>
</reference>
<dbReference type="InterPro" id="IPR000595">
    <property type="entry name" value="cNMP-bd_dom"/>
</dbReference>
<dbReference type="EMBL" id="JAUOEM010000003">
    <property type="protein sequence ID" value="MDO5987608.1"/>
    <property type="molecule type" value="Genomic_DNA"/>
</dbReference>
<dbReference type="Proteomes" id="UP001176891">
    <property type="component" value="Unassembled WGS sequence"/>
</dbReference>
<evidence type="ECO:0000313" key="3">
    <source>
        <dbReference type="Proteomes" id="UP001176891"/>
    </source>
</evidence>
<evidence type="ECO:0000259" key="1">
    <source>
        <dbReference type="PROSITE" id="PS50042"/>
    </source>
</evidence>
<dbReference type="Pfam" id="PF00027">
    <property type="entry name" value="cNMP_binding"/>
    <property type="match status" value="1"/>
</dbReference>